<dbReference type="PANTHER" id="PTHR13833:SF71">
    <property type="entry name" value="NHL DOMAIN-CONTAINING PROTEIN"/>
    <property type="match status" value="1"/>
</dbReference>
<dbReference type="Proteomes" id="UP000677918">
    <property type="component" value="Unassembled WGS sequence"/>
</dbReference>
<evidence type="ECO:0000259" key="4">
    <source>
        <dbReference type="Pfam" id="PF07833"/>
    </source>
</evidence>
<dbReference type="InterPro" id="IPR036582">
    <property type="entry name" value="Mao_N_sf"/>
</dbReference>
<dbReference type="EMBL" id="BOVK01000013">
    <property type="protein sequence ID" value="GIQ68229.1"/>
    <property type="molecule type" value="Genomic_DNA"/>
</dbReference>
<protein>
    <submittedName>
        <fullName evidence="5">Copper amine oxidase</fullName>
    </submittedName>
</protein>
<evidence type="ECO:0000313" key="5">
    <source>
        <dbReference type="EMBL" id="GIQ68229.1"/>
    </source>
</evidence>
<evidence type="ECO:0000256" key="3">
    <source>
        <dbReference type="SAM" id="SignalP"/>
    </source>
</evidence>
<proteinExistence type="predicted"/>
<dbReference type="PROSITE" id="PS51125">
    <property type="entry name" value="NHL"/>
    <property type="match status" value="2"/>
</dbReference>
<dbReference type="InterPro" id="IPR011042">
    <property type="entry name" value="6-blade_b-propeller_TolB-like"/>
</dbReference>
<keyword evidence="6" id="KW-1185">Reference proteome</keyword>
<feature type="repeat" description="NHL" evidence="2">
    <location>
        <begin position="174"/>
        <end position="210"/>
    </location>
</feature>
<dbReference type="InterPro" id="IPR001258">
    <property type="entry name" value="NHL_repeat"/>
</dbReference>
<dbReference type="InterPro" id="IPR012854">
    <property type="entry name" value="Cu_amine_oxidase-like_N"/>
</dbReference>
<dbReference type="Gene3D" id="3.30.457.10">
    <property type="entry name" value="Copper amine oxidase-like, N-terminal domain"/>
    <property type="match status" value="1"/>
</dbReference>
<feature type="chain" id="PRO_5035175670" evidence="3">
    <location>
        <begin position="26"/>
        <end position="530"/>
    </location>
</feature>
<dbReference type="Pfam" id="PF01436">
    <property type="entry name" value="NHL"/>
    <property type="match status" value="5"/>
</dbReference>
<gene>
    <name evidence="5" type="ORF">XYCOK13_10530</name>
</gene>
<organism evidence="5 6">
    <name type="scientific">Xylanibacillus composti</name>
    <dbReference type="NCBI Taxonomy" id="1572762"/>
    <lineage>
        <taxon>Bacteria</taxon>
        <taxon>Bacillati</taxon>
        <taxon>Bacillota</taxon>
        <taxon>Bacilli</taxon>
        <taxon>Bacillales</taxon>
        <taxon>Paenibacillaceae</taxon>
        <taxon>Xylanibacillus</taxon>
    </lineage>
</organism>
<dbReference type="SUPFAM" id="SSF55383">
    <property type="entry name" value="Copper amine oxidase, domain N"/>
    <property type="match status" value="2"/>
</dbReference>
<evidence type="ECO:0000256" key="2">
    <source>
        <dbReference type="PROSITE-ProRule" id="PRU00504"/>
    </source>
</evidence>
<evidence type="ECO:0000256" key="1">
    <source>
        <dbReference type="ARBA" id="ARBA00022737"/>
    </source>
</evidence>
<dbReference type="PANTHER" id="PTHR13833">
    <property type="match status" value="1"/>
</dbReference>
<sequence>MQKIKKKMIVSILSLSLCWPSALFAASPSEGLRGTNGEILSQVNSLAGSSEFGDRDGAALSASFRNPASVAVASDGTIYIADTDNQLIRKLKNGTVESFAGNTLLEDERGLPIGALLDGAGEASSFSKPHGLDVDARGNVYVADADNHAIRKITPNGTVTTLAGNGVLGDEDGRGKAAAFYSPTDVAVTADGVVYVADTLNHAIRKITPDGTVTTLNAMAERLMEWAPGYVESAGSFADGPLAEAAFNEPSGLALDERGNLYVSDTGNQLIRYIDLQNGTVSTVAGLVRNPMYQGSEPYAPGGYVNGAALQAQFHSPRGIAVTAEGGLVIADSMNHAIRYLHNGQVITLAGALEEKYGDQNGINGLNRLHAPSGVAVQRDGSILIADSYNNKVRVWSLYTHPEQVEANGSIHVVLNGQVVTFDAQPEIANARTMVPVRAIGEALGYEVEFEGTSVKLSLDDKSVTLQLDDTQIAIEAAGEEPNRRFMDVAPYAKDGRTYVPLRFFSEEFGMDVQWDADTRTAILREKMFD</sequence>
<dbReference type="RefSeq" id="WP_213410828.1">
    <property type="nucleotide sequence ID" value="NZ_BOVK01000013.1"/>
</dbReference>
<dbReference type="Gene3D" id="2.120.10.30">
    <property type="entry name" value="TolB, C-terminal domain"/>
    <property type="match status" value="4"/>
</dbReference>
<feature type="domain" description="Copper amine oxidase-like N-terminal" evidence="4">
    <location>
        <begin position="414"/>
        <end position="523"/>
    </location>
</feature>
<keyword evidence="1" id="KW-0677">Repeat</keyword>
<comment type="caution">
    <text evidence="5">The sequence shown here is derived from an EMBL/GenBank/DDBJ whole genome shotgun (WGS) entry which is preliminary data.</text>
</comment>
<feature type="repeat" description="NHL" evidence="2">
    <location>
        <begin position="126"/>
        <end position="156"/>
    </location>
</feature>
<name>A0A8J4H3H2_9BACL</name>
<dbReference type="Pfam" id="PF07833">
    <property type="entry name" value="Cu_amine_oxidN1"/>
    <property type="match status" value="1"/>
</dbReference>
<keyword evidence="3" id="KW-0732">Signal</keyword>
<dbReference type="CDD" id="cd14953">
    <property type="entry name" value="NHL_like_1"/>
    <property type="match status" value="1"/>
</dbReference>
<feature type="signal peptide" evidence="3">
    <location>
        <begin position="1"/>
        <end position="25"/>
    </location>
</feature>
<accession>A0A8J4H3H2</accession>
<evidence type="ECO:0000313" key="6">
    <source>
        <dbReference type="Proteomes" id="UP000677918"/>
    </source>
</evidence>
<dbReference type="SUPFAM" id="SSF101898">
    <property type="entry name" value="NHL repeat"/>
    <property type="match status" value="1"/>
</dbReference>
<dbReference type="AlphaFoldDB" id="A0A8J4H3H2"/>
<reference evidence="5" key="1">
    <citation type="submission" date="2021-04" db="EMBL/GenBank/DDBJ databases">
        <title>Draft genome sequence of Xylanibacillus composti strain K13.</title>
        <authorList>
            <person name="Uke A."/>
            <person name="Chhe C."/>
            <person name="Baramee S."/>
            <person name="Kosugi A."/>
        </authorList>
    </citation>
    <scope>NUCLEOTIDE SEQUENCE</scope>
    <source>
        <strain evidence="5">K13</strain>
    </source>
</reference>